<reference evidence="2 3" key="1">
    <citation type="submission" date="2019-06" db="EMBL/GenBank/DDBJ databases">
        <title>Whole genome shotgun sequence of Glutamicibacter uratoxydans NBRC 15515.</title>
        <authorList>
            <person name="Hosoyama A."/>
            <person name="Uohara A."/>
            <person name="Ohji S."/>
            <person name="Ichikawa N."/>
        </authorList>
    </citation>
    <scope>NUCLEOTIDE SEQUENCE [LARGE SCALE GENOMIC DNA]</scope>
    <source>
        <strain evidence="2 3">NBRC 15515</strain>
    </source>
</reference>
<evidence type="ECO:0000313" key="3">
    <source>
        <dbReference type="Proteomes" id="UP000316612"/>
    </source>
</evidence>
<keyword evidence="3" id="KW-1185">Reference proteome</keyword>
<comment type="caution">
    <text evidence="2">The sequence shown here is derived from an EMBL/GenBank/DDBJ whole genome shotgun (WGS) entry which is preliminary data.</text>
</comment>
<gene>
    <name evidence="2" type="ORF">AUR04nite_34790</name>
</gene>
<accession>A0A4Y4DTI8</accession>
<dbReference type="AlphaFoldDB" id="A0A4Y4DTI8"/>
<feature type="region of interest" description="Disordered" evidence="1">
    <location>
        <begin position="1"/>
        <end position="22"/>
    </location>
</feature>
<evidence type="ECO:0000313" key="2">
    <source>
        <dbReference type="EMBL" id="GED07947.1"/>
    </source>
</evidence>
<sequence>MELQESHRRPAHPATAGKHRMRQHALWNVTRVTAGLRKDMEGPYYLLEHSSNPIRVGDDIAVV</sequence>
<name>A0A4Y4DTI8_GLUUR</name>
<evidence type="ECO:0000256" key="1">
    <source>
        <dbReference type="SAM" id="MobiDB-lite"/>
    </source>
</evidence>
<organism evidence="2 3">
    <name type="scientific">Glutamicibacter uratoxydans</name>
    <name type="common">Arthrobacter uratoxydans</name>
    <dbReference type="NCBI Taxonomy" id="43667"/>
    <lineage>
        <taxon>Bacteria</taxon>
        <taxon>Bacillati</taxon>
        <taxon>Actinomycetota</taxon>
        <taxon>Actinomycetes</taxon>
        <taxon>Micrococcales</taxon>
        <taxon>Micrococcaceae</taxon>
        <taxon>Glutamicibacter</taxon>
    </lineage>
</organism>
<dbReference type="Proteomes" id="UP000316612">
    <property type="component" value="Unassembled WGS sequence"/>
</dbReference>
<protein>
    <submittedName>
        <fullName evidence="2">Uncharacterized protein</fullName>
    </submittedName>
</protein>
<dbReference type="EMBL" id="BJNY01000035">
    <property type="protein sequence ID" value="GED07947.1"/>
    <property type="molecule type" value="Genomic_DNA"/>
</dbReference>
<proteinExistence type="predicted"/>